<keyword evidence="1" id="KW-1133">Transmembrane helix</keyword>
<name>A0A0S4RRL1_CAMHY</name>
<dbReference type="PANTHER" id="PTHR42208:SF1">
    <property type="entry name" value="HEAVY METAL TRANSPORTER"/>
    <property type="match status" value="1"/>
</dbReference>
<dbReference type="PANTHER" id="PTHR42208">
    <property type="entry name" value="HEAVY METAL TRANSPORTER-RELATED"/>
    <property type="match status" value="1"/>
</dbReference>
<sequence>MDIATLVSVISVAFLASISHCTFMCGGFVIAYSTKLANKNACSAIIFSFAYQISRIFGYIVLGLLFGFLGSAIIFSSTAKGYIFFLLGIFLVVLGIALIKRGKLLSFIENDTFAKKLIIPKFKELIKKDSLVSFMMLGFLNGFLPCGVVYYFLALSLSSGSALHGSIIMLIFGLSTLPVMLFFSGIAHSLSTKFKSMANLFSSVIISLYGIYLAYLGFMAIK</sequence>
<feature type="domain" description="Urease accessory protein UreH-like transmembrane" evidence="2">
    <location>
        <begin position="10"/>
        <end position="212"/>
    </location>
</feature>
<evidence type="ECO:0000313" key="3">
    <source>
        <dbReference type="EMBL" id="CUU75997.1"/>
    </source>
</evidence>
<gene>
    <name evidence="3" type="ORF">ERS686654_00705</name>
</gene>
<feature type="transmembrane region" description="Helical" evidence="1">
    <location>
        <begin position="198"/>
        <end position="221"/>
    </location>
</feature>
<feature type="transmembrane region" description="Helical" evidence="1">
    <location>
        <begin position="53"/>
        <end position="75"/>
    </location>
</feature>
<feature type="transmembrane region" description="Helical" evidence="1">
    <location>
        <begin position="131"/>
        <end position="153"/>
    </location>
</feature>
<dbReference type="Proteomes" id="UP000052237">
    <property type="component" value="Unassembled WGS sequence"/>
</dbReference>
<evidence type="ECO:0000313" key="4">
    <source>
        <dbReference type="Proteomes" id="UP000052237"/>
    </source>
</evidence>
<protein>
    <submittedName>
        <fullName evidence="3">Integral membrane protein</fullName>
    </submittedName>
</protein>
<feature type="transmembrane region" description="Helical" evidence="1">
    <location>
        <begin position="81"/>
        <end position="99"/>
    </location>
</feature>
<keyword evidence="1" id="KW-0812">Transmembrane</keyword>
<feature type="transmembrane region" description="Helical" evidence="1">
    <location>
        <begin position="6"/>
        <end position="32"/>
    </location>
</feature>
<evidence type="ECO:0000256" key="1">
    <source>
        <dbReference type="SAM" id="Phobius"/>
    </source>
</evidence>
<feature type="transmembrane region" description="Helical" evidence="1">
    <location>
        <begin position="165"/>
        <end position="186"/>
    </location>
</feature>
<dbReference type="InterPro" id="IPR039447">
    <property type="entry name" value="UreH-like_TM_dom"/>
</dbReference>
<proteinExistence type="predicted"/>
<keyword evidence="1" id="KW-0472">Membrane</keyword>
<keyword evidence="4" id="KW-1185">Reference proteome</keyword>
<dbReference type="AlphaFoldDB" id="A0A0S4RRL1"/>
<evidence type="ECO:0000259" key="2">
    <source>
        <dbReference type="Pfam" id="PF13386"/>
    </source>
</evidence>
<organism evidence="3 4">
    <name type="scientific">Campylobacter hyointestinalis subsp. hyointestinalis</name>
    <dbReference type="NCBI Taxonomy" id="91352"/>
    <lineage>
        <taxon>Bacteria</taxon>
        <taxon>Pseudomonadati</taxon>
        <taxon>Campylobacterota</taxon>
        <taxon>Epsilonproteobacteria</taxon>
        <taxon>Campylobacterales</taxon>
        <taxon>Campylobacteraceae</taxon>
        <taxon>Campylobacter</taxon>
    </lineage>
</organism>
<dbReference type="Pfam" id="PF13386">
    <property type="entry name" value="DsbD_2"/>
    <property type="match status" value="1"/>
</dbReference>
<dbReference type="EMBL" id="FAVB01000002">
    <property type="protein sequence ID" value="CUU75997.1"/>
    <property type="molecule type" value="Genomic_DNA"/>
</dbReference>
<comment type="caution">
    <text evidence="3">The sequence shown here is derived from an EMBL/GenBank/DDBJ whole genome shotgun (WGS) entry which is preliminary data.</text>
</comment>
<accession>A0A0S4RRL1</accession>
<reference evidence="3 4" key="1">
    <citation type="submission" date="2015-11" db="EMBL/GenBank/DDBJ databases">
        <authorList>
            <consortium name="Pathogen Informatics"/>
        </authorList>
    </citation>
    <scope>NUCLEOTIDE SEQUENCE [LARGE SCALE GENOMIC DNA]</scope>
    <source>
        <strain evidence="3 4">006A-0059</strain>
    </source>
</reference>